<dbReference type="Pfam" id="PF00579">
    <property type="entry name" value="tRNA-synt_1b"/>
    <property type="match status" value="1"/>
</dbReference>
<dbReference type="HAMAP" id="MF_02006">
    <property type="entry name" value="Tyr_tRNA_synth_type1"/>
    <property type="match status" value="1"/>
</dbReference>
<evidence type="ECO:0000256" key="7">
    <source>
        <dbReference type="ARBA" id="ARBA00022884"/>
    </source>
</evidence>
<comment type="catalytic activity">
    <reaction evidence="11">
        <text>tRNA(Tyr) + L-tyrosine + ATP = L-tyrosyl-tRNA(Tyr) + AMP + diphosphate + H(+)</text>
        <dbReference type="Rhea" id="RHEA:10220"/>
        <dbReference type="Rhea" id="RHEA-COMP:9706"/>
        <dbReference type="Rhea" id="RHEA-COMP:9707"/>
        <dbReference type="ChEBI" id="CHEBI:15378"/>
        <dbReference type="ChEBI" id="CHEBI:30616"/>
        <dbReference type="ChEBI" id="CHEBI:33019"/>
        <dbReference type="ChEBI" id="CHEBI:58315"/>
        <dbReference type="ChEBI" id="CHEBI:78442"/>
        <dbReference type="ChEBI" id="CHEBI:78536"/>
        <dbReference type="ChEBI" id="CHEBI:456215"/>
        <dbReference type="EC" id="6.1.1.1"/>
    </reaction>
</comment>
<keyword evidence="6" id="KW-0067">ATP-binding</keyword>
<sequence length="448" mass="48824">MWPDSPVQTQNGLECGPPIGESGQVSHADIIDDLAARGLIHDSTDLDRLRERLGEGPIGVYAGFDPTADSLHVGNLVPLLLLRRFQQFGHRPVAVAGGATGMIGDPGGRSAERNLLDADTLDRNLIAITEQLARLLDFTDGPAQARLVDNRVWTAPIGVLDFLRDVGKHITVNTMLAKDSVRNRVESDSGISFTEFSYMLLQANDFKHLFDTMAVELQVGGSDQWGNITAGIDLIRRTSGGHTFGLTVPLVTQADGSKFGKSVDGAVWLSAERTTPYAFYQYFVNTDDRDVERFLMQLTLLTVPAIAGIMAQHLEAPEKRFAQQELARSVTAVVHGDDEAKRAESASRGFTRSAAELDDAEWETLATSLPVSNLDPSDIGLEFPEILAKHQIVGSKGEARRLIAQKGVSLNDTPVSEGQALAEADLLASGWAMVRRGKKQRYLLRFPR</sequence>
<evidence type="ECO:0000259" key="13">
    <source>
        <dbReference type="Pfam" id="PF22421"/>
    </source>
</evidence>
<dbReference type="GO" id="GO:0006437">
    <property type="term" value="P:tyrosyl-tRNA aminoacylation"/>
    <property type="evidence" value="ECO:0007669"/>
    <property type="project" value="InterPro"/>
</dbReference>
<feature type="domain" description="Tyrosine--tRNA ligase SYY-like C-terminal" evidence="13">
    <location>
        <begin position="366"/>
        <end position="443"/>
    </location>
</feature>
<keyword evidence="3" id="KW-0963">Cytoplasm</keyword>
<dbReference type="EC" id="6.1.1.1" evidence="2"/>
<dbReference type="NCBIfam" id="TIGR00234">
    <property type="entry name" value="tyrS"/>
    <property type="match status" value="1"/>
</dbReference>
<dbReference type="PROSITE" id="PS50889">
    <property type="entry name" value="S4"/>
    <property type="match status" value="1"/>
</dbReference>
<dbReference type="GO" id="GO:0004831">
    <property type="term" value="F:tyrosine-tRNA ligase activity"/>
    <property type="evidence" value="ECO:0007669"/>
    <property type="project" value="UniProtKB-EC"/>
</dbReference>
<dbReference type="InterPro" id="IPR054608">
    <property type="entry name" value="SYY-like_C"/>
</dbReference>
<name>A0A6J5YD16_9ZZZZ</name>
<keyword evidence="9" id="KW-0030">Aminoacyl-tRNA synthetase</keyword>
<dbReference type="GO" id="GO:0042802">
    <property type="term" value="F:identical protein binding"/>
    <property type="evidence" value="ECO:0007669"/>
    <property type="project" value="UniProtKB-ARBA"/>
</dbReference>
<evidence type="ECO:0000256" key="3">
    <source>
        <dbReference type="ARBA" id="ARBA00022490"/>
    </source>
</evidence>
<keyword evidence="7" id="KW-0694">RNA-binding</keyword>
<keyword evidence="4" id="KW-0436">Ligase</keyword>
<organism evidence="14">
    <name type="scientific">freshwater metagenome</name>
    <dbReference type="NCBI Taxonomy" id="449393"/>
    <lineage>
        <taxon>unclassified sequences</taxon>
        <taxon>metagenomes</taxon>
        <taxon>ecological metagenomes</taxon>
    </lineage>
</organism>
<dbReference type="SUPFAM" id="SSF55174">
    <property type="entry name" value="Alpha-L RNA-binding motif"/>
    <property type="match status" value="1"/>
</dbReference>
<comment type="subcellular location">
    <subcellularLocation>
        <location evidence="1">Cytoplasm</location>
    </subcellularLocation>
</comment>
<evidence type="ECO:0000256" key="11">
    <source>
        <dbReference type="ARBA" id="ARBA00048248"/>
    </source>
</evidence>
<dbReference type="PRINTS" id="PR01040">
    <property type="entry name" value="TRNASYNTHTYR"/>
</dbReference>
<evidence type="ECO:0000256" key="5">
    <source>
        <dbReference type="ARBA" id="ARBA00022741"/>
    </source>
</evidence>
<feature type="compositionally biased region" description="Polar residues" evidence="12">
    <location>
        <begin position="1"/>
        <end position="12"/>
    </location>
</feature>
<evidence type="ECO:0000256" key="9">
    <source>
        <dbReference type="ARBA" id="ARBA00023146"/>
    </source>
</evidence>
<feature type="region of interest" description="Disordered" evidence="12">
    <location>
        <begin position="1"/>
        <end position="21"/>
    </location>
</feature>
<dbReference type="SUPFAM" id="SSF52374">
    <property type="entry name" value="Nucleotidylyl transferase"/>
    <property type="match status" value="1"/>
</dbReference>
<evidence type="ECO:0000256" key="8">
    <source>
        <dbReference type="ARBA" id="ARBA00022917"/>
    </source>
</evidence>
<dbReference type="Gene3D" id="1.10.240.10">
    <property type="entry name" value="Tyrosyl-Transfer RNA Synthetase"/>
    <property type="match status" value="1"/>
</dbReference>
<dbReference type="GO" id="GO:0003723">
    <property type="term" value="F:RNA binding"/>
    <property type="evidence" value="ECO:0007669"/>
    <property type="project" value="UniProtKB-KW"/>
</dbReference>
<gene>
    <name evidence="14" type="ORF">UFOPK1392_00001</name>
</gene>
<dbReference type="CDD" id="cd00805">
    <property type="entry name" value="TyrRS_core"/>
    <property type="match status" value="1"/>
</dbReference>
<protein>
    <recommendedName>
        <fullName evidence="2">tyrosine--tRNA ligase</fullName>
        <ecNumber evidence="2">6.1.1.1</ecNumber>
    </recommendedName>
    <alternativeName>
        <fullName evidence="10">Tyrosyl-tRNA synthetase</fullName>
    </alternativeName>
</protein>
<dbReference type="InterPro" id="IPR036986">
    <property type="entry name" value="S4_RNA-bd_sf"/>
</dbReference>
<dbReference type="FunFam" id="1.10.240.10:FF:000001">
    <property type="entry name" value="Tyrosine--tRNA ligase"/>
    <property type="match status" value="1"/>
</dbReference>
<dbReference type="PANTHER" id="PTHR11766">
    <property type="entry name" value="TYROSYL-TRNA SYNTHETASE"/>
    <property type="match status" value="1"/>
</dbReference>
<accession>A0A6J5YD16</accession>
<dbReference type="FunFam" id="3.40.50.620:FF:000008">
    <property type="entry name" value="Tyrosine--tRNA ligase"/>
    <property type="match status" value="1"/>
</dbReference>
<dbReference type="Gene3D" id="3.10.290.10">
    <property type="entry name" value="RNA-binding S4 domain"/>
    <property type="match status" value="1"/>
</dbReference>
<dbReference type="GO" id="GO:0005524">
    <property type="term" value="F:ATP binding"/>
    <property type="evidence" value="ECO:0007669"/>
    <property type="project" value="UniProtKB-KW"/>
</dbReference>
<keyword evidence="5" id="KW-0547">Nucleotide-binding</keyword>
<evidence type="ECO:0000256" key="2">
    <source>
        <dbReference type="ARBA" id="ARBA00013160"/>
    </source>
</evidence>
<dbReference type="InterPro" id="IPR024088">
    <property type="entry name" value="Tyr-tRNA-ligase_bac-type"/>
</dbReference>
<dbReference type="PANTHER" id="PTHR11766:SF0">
    <property type="entry name" value="TYROSINE--TRNA LIGASE, MITOCHONDRIAL"/>
    <property type="match status" value="1"/>
</dbReference>
<evidence type="ECO:0000256" key="6">
    <source>
        <dbReference type="ARBA" id="ARBA00022840"/>
    </source>
</evidence>
<dbReference type="InterPro" id="IPR014729">
    <property type="entry name" value="Rossmann-like_a/b/a_fold"/>
</dbReference>
<dbReference type="InterPro" id="IPR024107">
    <property type="entry name" value="Tyr-tRNA-ligase_bac_1"/>
</dbReference>
<evidence type="ECO:0000256" key="12">
    <source>
        <dbReference type="SAM" id="MobiDB-lite"/>
    </source>
</evidence>
<evidence type="ECO:0000256" key="10">
    <source>
        <dbReference type="ARBA" id="ARBA00033323"/>
    </source>
</evidence>
<evidence type="ECO:0000256" key="4">
    <source>
        <dbReference type="ARBA" id="ARBA00022598"/>
    </source>
</evidence>
<dbReference type="InterPro" id="IPR001412">
    <property type="entry name" value="aa-tRNA-synth_I_CS"/>
</dbReference>
<dbReference type="EMBL" id="CAEMXZ010000001">
    <property type="protein sequence ID" value="CAB4322267.1"/>
    <property type="molecule type" value="Genomic_DNA"/>
</dbReference>
<dbReference type="GO" id="GO:0005829">
    <property type="term" value="C:cytosol"/>
    <property type="evidence" value="ECO:0007669"/>
    <property type="project" value="TreeGrafter"/>
</dbReference>
<keyword evidence="8" id="KW-0648">Protein biosynthesis</keyword>
<dbReference type="AlphaFoldDB" id="A0A6J5YD16"/>
<evidence type="ECO:0000313" key="14">
    <source>
        <dbReference type="EMBL" id="CAB4322267.1"/>
    </source>
</evidence>
<dbReference type="Pfam" id="PF22421">
    <property type="entry name" value="SYY_C-terminal"/>
    <property type="match status" value="1"/>
</dbReference>
<dbReference type="InterPro" id="IPR002305">
    <property type="entry name" value="aa-tRNA-synth_Ic"/>
</dbReference>
<dbReference type="Gene3D" id="3.40.50.620">
    <property type="entry name" value="HUPs"/>
    <property type="match status" value="1"/>
</dbReference>
<proteinExistence type="inferred from homology"/>
<reference evidence="14" key="1">
    <citation type="submission" date="2020-05" db="EMBL/GenBank/DDBJ databases">
        <authorList>
            <person name="Chiriac C."/>
            <person name="Salcher M."/>
            <person name="Ghai R."/>
            <person name="Kavagutti S V."/>
        </authorList>
    </citation>
    <scope>NUCLEOTIDE SEQUENCE</scope>
</reference>
<dbReference type="InterPro" id="IPR002307">
    <property type="entry name" value="Tyr-tRNA-ligase"/>
</dbReference>
<dbReference type="PROSITE" id="PS00178">
    <property type="entry name" value="AA_TRNA_LIGASE_I"/>
    <property type="match status" value="1"/>
</dbReference>
<evidence type="ECO:0000256" key="1">
    <source>
        <dbReference type="ARBA" id="ARBA00004496"/>
    </source>
</evidence>